<feature type="non-terminal residue" evidence="2">
    <location>
        <position position="1"/>
    </location>
</feature>
<evidence type="ECO:0000313" key="3">
    <source>
        <dbReference type="EMBL" id="CAF4701455.1"/>
    </source>
</evidence>
<dbReference type="EMBL" id="CAJNYD010003559">
    <property type="protein sequence ID" value="CAF3519877.1"/>
    <property type="molecule type" value="Genomic_DNA"/>
</dbReference>
<evidence type="ECO:0000313" key="1">
    <source>
        <dbReference type="EMBL" id="CAF3519877.1"/>
    </source>
</evidence>
<dbReference type="EMBL" id="CAJOBP010034810">
    <property type="protein sequence ID" value="CAF4701455.1"/>
    <property type="molecule type" value="Genomic_DNA"/>
</dbReference>
<evidence type="ECO:0000313" key="4">
    <source>
        <dbReference type="Proteomes" id="UP000663851"/>
    </source>
</evidence>
<reference evidence="2" key="1">
    <citation type="submission" date="2021-02" db="EMBL/GenBank/DDBJ databases">
        <authorList>
            <person name="Nowell W R."/>
        </authorList>
    </citation>
    <scope>NUCLEOTIDE SEQUENCE</scope>
</reference>
<accession>A0A821BS90</accession>
<proteinExistence type="predicted"/>
<name>A0A821BS90_9BILA</name>
<keyword evidence="5" id="KW-1185">Reference proteome</keyword>
<dbReference type="Proteomes" id="UP000663833">
    <property type="component" value="Unassembled WGS sequence"/>
</dbReference>
<organism evidence="2 4">
    <name type="scientific">Rotaria socialis</name>
    <dbReference type="NCBI Taxonomy" id="392032"/>
    <lineage>
        <taxon>Eukaryota</taxon>
        <taxon>Metazoa</taxon>
        <taxon>Spiralia</taxon>
        <taxon>Gnathifera</taxon>
        <taxon>Rotifera</taxon>
        <taxon>Eurotatoria</taxon>
        <taxon>Bdelloidea</taxon>
        <taxon>Philodinida</taxon>
        <taxon>Philodinidae</taxon>
        <taxon>Rotaria</taxon>
    </lineage>
</organism>
<sequence length="42" mass="5164">MDDYISDSDDLWITIEEHDENNENNSRQLQITKKEQWIRVLQ</sequence>
<dbReference type="EMBL" id="CAJOBO010010509">
    <property type="protein sequence ID" value="CAF4599580.1"/>
    <property type="molecule type" value="Genomic_DNA"/>
</dbReference>
<dbReference type="Proteomes" id="UP000663851">
    <property type="component" value="Unassembled WGS sequence"/>
</dbReference>
<protein>
    <submittedName>
        <fullName evidence="2">Uncharacterized protein</fullName>
    </submittedName>
</protein>
<comment type="caution">
    <text evidence="2">The sequence shown here is derived from an EMBL/GenBank/DDBJ whole genome shotgun (WGS) entry which is preliminary data.</text>
</comment>
<evidence type="ECO:0000313" key="2">
    <source>
        <dbReference type="EMBL" id="CAF4599580.1"/>
    </source>
</evidence>
<dbReference type="Proteomes" id="UP000663873">
    <property type="component" value="Unassembled WGS sequence"/>
</dbReference>
<gene>
    <name evidence="2" type="ORF">HFQ381_LOCUS33456</name>
    <name evidence="1" type="ORF">LUA448_LOCUS26372</name>
    <name evidence="3" type="ORF">UJA718_LOCUS36264</name>
</gene>
<dbReference type="AlphaFoldDB" id="A0A821BS90"/>
<evidence type="ECO:0000313" key="5">
    <source>
        <dbReference type="Proteomes" id="UP000663873"/>
    </source>
</evidence>